<dbReference type="Proteomes" id="UP001054945">
    <property type="component" value="Unassembled WGS sequence"/>
</dbReference>
<gene>
    <name evidence="1" type="ORF">CEXT_677231</name>
</gene>
<reference evidence="1 2" key="1">
    <citation type="submission" date="2021-06" db="EMBL/GenBank/DDBJ databases">
        <title>Caerostris extrusa draft genome.</title>
        <authorList>
            <person name="Kono N."/>
            <person name="Arakawa K."/>
        </authorList>
    </citation>
    <scope>NUCLEOTIDE SEQUENCE [LARGE SCALE GENOMIC DNA]</scope>
</reference>
<name>A0AAV4NIP5_CAEEX</name>
<accession>A0AAV4NIP5</accession>
<evidence type="ECO:0000313" key="1">
    <source>
        <dbReference type="EMBL" id="GIX84684.1"/>
    </source>
</evidence>
<dbReference type="EMBL" id="BPLR01003444">
    <property type="protein sequence ID" value="GIX84684.1"/>
    <property type="molecule type" value="Genomic_DNA"/>
</dbReference>
<sequence>MTEVPEPKLPPIMVSYTDNLEDQIAEISNQFTEDVRIKLAGLPVNYSTDEIATGIAELGLKIDQVGQLTNLRTKAPIPVWQIVYRKSPENSKIFENAICRGVLIVSLNGHSAYANLMFCF</sequence>
<comment type="caution">
    <text evidence="1">The sequence shown here is derived from an EMBL/GenBank/DDBJ whole genome shotgun (WGS) entry which is preliminary data.</text>
</comment>
<evidence type="ECO:0000313" key="2">
    <source>
        <dbReference type="Proteomes" id="UP001054945"/>
    </source>
</evidence>
<protein>
    <submittedName>
        <fullName evidence="1">Uncharacterized protein</fullName>
    </submittedName>
</protein>
<dbReference type="AlphaFoldDB" id="A0AAV4NIP5"/>
<organism evidence="1 2">
    <name type="scientific">Caerostris extrusa</name>
    <name type="common">Bark spider</name>
    <name type="synonym">Caerostris bankana</name>
    <dbReference type="NCBI Taxonomy" id="172846"/>
    <lineage>
        <taxon>Eukaryota</taxon>
        <taxon>Metazoa</taxon>
        <taxon>Ecdysozoa</taxon>
        <taxon>Arthropoda</taxon>
        <taxon>Chelicerata</taxon>
        <taxon>Arachnida</taxon>
        <taxon>Araneae</taxon>
        <taxon>Araneomorphae</taxon>
        <taxon>Entelegynae</taxon>
        <taxon>Araneoidea</taxon>
        <taxon>Araneidae</taxon>
        <taxon>Caerostris</taxon>
    </lineage>
</organism>
<keyword evidence="2" id="KW-1185">Reference proteome</keyword>
<proteinExistence type="predicted"/>